<proteinExistence type="predicted"/>
<dbReference type="RefSeq" id="WP_040748360.1">
    <property type="nucleotide sequence ID" value="NZ_JACHIT010000002.1"/>
</dbReference>
<evidence type="ECO:0000313" key="1">
    <source>
        <dbReference type="EMBL" id="MBB5916967.1"/>
    </source>
</evidence>
<dbReference type="Pfam" id="PF21863">
    <property type="entry name" value="HTH_67"/>
    <property type="match status" value="1"/>
</dbReference>
<dbReference type="InterPro" id="IPR054058">
    <property type="entry name" value="HTH_67"/>
</dbReference>
<gene>
    <name evidence="1" type="ORF">BJY24_005879</name>
</gene>
<sequence length="247" mass="25937">MSVAAAVKEQIQQVGGGFMFSRETKTFGKSTGVDGFLGPYTRGRGGVLGDVDAAVVVAAFGFFEPGTVRAAWESVRLPAADAAAGYLAACQDFGRRKLGDFDGAERLAELLRAVAEAADVAGAPLFAGWRALPLADDAPARVLQLIHVLRELRGGLHLMAIRAHGLTPRQAVLIGGSPLKSGPDQARSFGWPEPFEEITDAQRHAWEAAESTTDALIAPAFAVLDDGAADDLVKLVDTARAIVFGAR</sequence>
<reference evidence="1 2" key="1">
    <citation type="submission" date="2020-08" db="EMBL/GenBank/DDBJ databases">
        <title>Sequencing the genomes of 1000 actinobacteria strains.</title>
        <authorList>
            <person name="Klenk H.-P."/>
        </authorList>
    </citation>
    <scope>NUCLEOTIDE SEQUENCE [LARGE SCALE GENOMIC DNA]</scope>
    <source>
        <strain evidence="1 2">DSM 43582</strain>
    </source>
</reference>
<dbReference type="AlphaFoldDB" id="A0A7W9UL36"/>
<dbReference type="Proteomes" id="UP000540412">
    <property type="component" value="Unassembled WGS sequence"/>
</dbReference>
<protein>
    <submittedName>
        <fullName evidence="1">Uncharacterized protein</fullName>
    </submittedName>
</protein>
<keyword evidence="2" id="KW-1185">Reference proteome</keyword>
<name>A0A7W9UL36_9NOCA</name>
<dbReference type="EMBL" id="JACHIT010000002">
    <property type="protein sequence ID" value="MBB5916967.1"/>
    <property type="molecule type" value="Genomic_DNA"/>
</dbReference>
<dbReference type="NCBIfam" id="NF047719">
    <property type="entry name" value="SCO6745_fam_HTH"/>
    <property type="match status" value="1"/>
</dbReference>
<comment type="caution">
    <text evidence="1">The sequence shown here is derived from an EMBL/GenBank/DDBJ whole genome shotgun (WGS) entry which is preliminary data.</text>
</comment>
<organism evidence="1 2">
    <name type="scientific">Nocardia transvalensis</name>
    <dbReference type="NCBI Taxonomy" id="37333"/>
    <lineage>
        <taxon>Bacteria</taxon>
        <taxon>Bacillati</taxon>
        <taxon>Actinomycetota</taxon>
        <taxon>Actinomycetes</taxon>
        <taxon>Mycobacteriales</taxon>
        <taxon>Nocardiaceae</taxon>
        <taxon>Nocardia</taxon>
    </lineage>
</organism>
<evidence type="ECO:0000313" key="2">
    <source>
        <dbReference type="Proteomes" id="UP000540412"/>
    </source>
</evidence>
<accession>A0A7W9UL36</accession>